<evidence type="ECO:0000313" key="4">
    <source>
        <dbReference type="Proteomes" id="UP000002586"/>
    </source>
</evidence>
<accession>A0LDR3</accession>
<dbReference type="HOGENOM" id="CLU_024840_1_1_5"/>
<keyword evidence="4" id="KW-1185">Reference proteome</keyword>
<dbReference type="GO" id="GO:0032259">
    <property type="term" value="P:methylation"/>
    <property type="evidence" value="ECO:0007669"/>
    <property type="project" value="UniProtKB-KW"/>
</dbReference>
<reference evidence="4" key="1">
    <citation type="journal article" date="2009" name="Appl. Environ. Microbiol.">
        <title>Complete genome sequence of the chemolithoautotrophic marine magnetotactic coccus strain MC-1.</title>
        <authorList>
            <person name="Schubbe S."/>
            <person name="Williams T.J."/>
            <person name="Xie G."/>
            <person name="Kiss H.E."/>
            <person name="Brettin T.S."/>
            <person name="Martinez D."/>
            <person name="Ross C.A."/>
            <person name="Schuler D."/>
            <person name="Cox B.L."/>
            <person name="Nealson K.H."/>
            <person name="Bazylinski D.A."/>
        </authorList>
    </citation>
    <scope>NUCLEOTIDE SEQUENCE [LARGE SCALE GENOMIC DNA]</scope>
    <source>
        <strain evidence="4">ATCC BAA-1437 / JCM 17883 / MC-1</strain>
    </source>
</reference>
<dbReference type="PANTHER" id="PTHR12049">
    <property type="entry name" value="PROTEIN ARGININE METHYLTRANSFERASE NDUFAF7, MITOCHONDRIAL"/>
    <property type="match status" value="1"/>
</dbReference>
<evidence type="ECO:0000256" key="1">
    <source>
        <dbReference type="ARBA" id="ARBA00022603"/>
    </source>
</evidence>
<organism evidence="3 4">
    <name type="scientific">Magnetococcus marinus (strain ATCC BAA-1437 / JCM 17883 / MC-1)</name>
    <dbReference type="NCBI Taxonomy" id="156889"/>
    <lineage>
        <taxon>Bacteria</taxon>
        <taxon>Pseudomonadati</taxon>
        <taxon>Pseudomonadota</taxon>
        <taxon>Magnetococcia</taxon>
        <taxon>Magnetococcales</taxon>
        <taxon>Magnetococcaceae</taxon>
        <taxon>Magnetococcus</taxon>
    </lineage>
</organism>
<name>A0LDR3_MAGMM</name>
<keyword evidence="1" id="KW-0489">Methyltransferase</keyword>
<dbReference type="GO" id="GO:0035243">
    <property type="term" value="F:protein-arginine omega-N symmetric methyltransferase activity"/>
    <property type="evidence" value="ECO:0007669"/>
    <property type="project" value="TreeGrafter"/>
</dbReference>
<evidence type="ECO:0008006" key="5">
    <source>
        <dbReference type="Google" id="ProtNLM"/>
    </source>
</evidence>
<evidence type="ECO:0000256" key="2">
    <source>
        <dbReference type="ARBA" id="ARBA00022679"/>
    </source>
</evidence>
<keyword evidence="2" id="KW-0808">Transferase</keyword>
<proteinExistence type="predicted"/>
<sequence length="393" mass="44791">MQHTPSPASEALQSELIEWAKEHGGILSFRKFMEMALYHPSYGYYMRKWSRLGVEGDFTTAPEMTSLFGELLTLQMMEVWQRMGSPAFFAVMEVGAGSGKLAGDVLRTAKKFPDFYDALSLIILEKSPDFRRVQAEFLQKKGVDIHKVRWVYDLDAWEGEGAFQGVVYGNEVLDAFPVHWVEQTEQGLKEVVAQWDGRSWCEQLVEPESALQGDYFKVRGIELETGWRTEFSLDAQQWLGRISANMEQGAVLMIDYGYVAQDYYQGGLPHGTLMAHQRHQRIKEPWLWPGDMDLTAHVDFSAMQQVSCGQHGLDLLGFTTQGWFLLGMGILQRLEQAIKLDEDRERVALLRQTVSRLIMPDAMGERFKVLAVGRGLGRERLAGFLLQDLSHRL</sequence>
<protein>
    <recommendedName>
        <fullName evidence="5">SAM-dependent methyltransferase</fullName>
    </recommendedName>
</protein>
<dbReference type="OrthoDB" id="9794208at2"/>
<dbReference type="Gene3D" id="3.40.50.12710">
    <property type="match status" value="1"/>
</dbReference>
<dbReference type="eggNOG" id="COG1565">
    <property type="taxonomic scope" value="Bacteria"/>
</dbReference>
<evidence type="ECO:0000313" key="3">
    <source>
        <dbReference type="EMBL" id="ABK46106.1"/>
    </source>
</evidence>
<dbReference type="KEGG" id="mgm:Mmc1_3621"/>
<reference evidence="3 4" key="2">
    <citation type="journal article" date="2012" name="Int. J. Syst. Evol. Microbiol.">
        <title>Magnetococcus marinus gen. nov., sp. nov., a marine, magnetotactic bacterium that represents a novel lineage (Magnetococcaceae fam. nov.; Magnetococcales ord. nov.) at the base of the Alphaproteobacteria.</title>
        <authorList>
            <person name="Bazylinski D.A."/>
            <person name="Williams T.J."/>
            <person name="Lefevre C.T."/>
            <person name="Berg R.J."/>
            <person name="Zhang C.L."/>
            <person name="Bowser S.S."/>
            <person name="Dean A.J."/>
            <person name="Beveridge T.J."/>
        </authorList>
    </citation>
    <scope>NUCLEOTIDE SEQUENCE [LARGE SCALE GENOMIC DNA]</scope>
    <source>
        <strain evidence="4">ATCC BAA-1437 / JCM 17883 / MC-1</strain>
    </source>
</reference>
<dbReference type="InterPro" id="IPR029063">
    <property type="entry name" value="SAM-dependent_MTases_sf"/>
</dbReference>
<gene>
    <name evidence="3" type="ordered locus">Mmc1_3621</name>
</gene>
<dbReference type="RefSeq" id="WP_011715160.1">
    <property type="nucleotide sequence ID" value="NC_008576.1"/>
</dbReference>
<dbReference type="SUPFAM" id="SSF53335">
    <property type="entry name" value="S-adenosyl-L-methionine-dependent methyltransferases"/>
    <property type="match status" value="1"/>
</dbReference>
<dbReference type="Pfam" id="PF02636">
    <property type="entry name" value="Methyltransf_28"/>
    <property type="match status" value="1"/>
</dbReference>
<dbReference type="Proteomes" id="UP000002586">
    <property type="component" value="Chromosome"/>
</dbReference>
<dbReference type="PANTHER" id="PTHR12049:SF7">
    <property type="entry name" value="PROTEIN ARGININE METHYLTRANSFERASE NDUFAF7, MITOCHONDRIAL"/>
    <property type="match status" value="1"/>
</dbReference>
<dbReference type="EMBL" id="CP000471">
    <property type="protein sequence ID" value="ABK46106.1"/>
    <property type="molecule type" value="Genomic_DNA"/>
</dbReference>
<dbReference type="STRING" id="156889.Mmc1_3621"/>
<dbReference type="InterPro" id="IPR003788">
    <property type="entry name" value="NDUFAF7"/>
</dbReference>
<dbReference type="AlphaFoldDB" id="A0LDR3"/>
<dbReference type="InterPro" id="IPR038375">
    <property type="entry name" value="NDUFAF7_sf"/>
</dbReference>